<dbReference type="EMBL" id="QHCT01000001">
    <property type="protein sequence ID" value="RHX92390.1"/>
    <property type="molecule type" value="Genomic_DNA"/>
</dbReference>
<dbReference type="Proteomes" id="UP000265798">
    <property type="component" value="Unassembled WGS sequence"/>
</dbReference>
<accession>A0A396ZGW4</accession>
<proteinExistence type="predicted"/>
<evidence type="ECO:0000313" key="2">
    <source>
        <dbReference type="Proteomes" id="UP000265798"/>
    </source>
</evidence>
<comment type="caution">
    <text evidence="1">The sequence shown here is derived from an EMBL/GenBank/DDBJ whole genome shotgun (WGS) entry which is preliminary data.</text>
</comment>
<gene>
    <name evidence="1" type="ORF">DLM75_04145</name>
</gene>
<evidence type="ECO:0000313" key="1">
    <source>
        <dbReference type="EMBL" id="RHX92390.1"/>
    </source>
</evidence>
<dbReference type="AlphaFoldDB" id="A0A396ZGW4"/>
<sequence>MLYSWNLQELRSLVCRWVAVIRSPLFEFSKKEDQNSESKVRRTISLRSFRPKNIVGNPYF</sequence>
<organism evidence="1 2">
    <name type="scientific">Leptospira stimsonii</name>
    <dbReference type="NCBI Taxonomy" id="2202203"/>
    <lineage>
        <taxon>Bacteria</taxon>
        <taxon>Pseudomonadati</taxon>
        <taxon>Spirochaetota</taxon>
        <taxon>Spirochaetia</taxon>
        <taxon>Leptospirales</taxon>
        <taxon>Leptospiraceae</taxon>
        <taxon>Leptospira</taxon>
    </lineage>
</organism>
<reference evidence="2" key="1">
    <citation type="submission" date="2018-05" db="EMBL/GenBank/DDBJ databases">
        <title>Leptospira yasudae sp. nov. and Leptospira stimsonii sp. nov., two pathogenic species of the genus Leptospira isolated from environmental sources.</title>
        <authorList>
            <person name="Casanovas-Massana A."/>
            <person name="Hamond C."/>
            <person name="Santos L.A."/>
            <person name="Hacker K.P."/>
            <person name="Balassiano I."/>
            <person name="Medeiros M.A."/>
            <person name="Reis M.G."/>
            <person name="Ko A.I."/>
            <person name="Wunder E.A."/>
        </authorList>
    </citation>
    <scope>NUCLEOTIDE SEQUENCE [LARGE SCALE GENOMIC DNA]</scope>
    <source>
        <strain evidence="2">Yale</strain>
    </source>
</reference>
<protein>
    <submittedName>
        <fullName evidence="1">Uncharacterized protein</fullName>
    </submittedName>
</protein>
<name>A0A396ZGW4_9LEPT</name>